<protein>
    <submittedName>
        <fullName evidence="1">Uncharacterized protein</fullName>
    </submittedName>
</protein>
<dbReference type="AlphaFoldDB" id="A0A0E9V321"/>
<accession>A0A0E9V321</accession>
<organism evidence="1">
    <name type="scientific">Anguilla anguilla</name>
    <name type="common">European freshwater eel</name>
    <name type="synonym">Muraena anguilla</name>
    <dbReference type="NCBI Taxonomy" id="7936"/>
    <lineage>
        <taxon>Eukaryota</taxon>
        <taxon>Metazoa</taxon>
        <taxon>Chordata</taxon>
        <taxon>Craniata</taxon>
        <taxon>Vertebrata</taxon>
        <taxon>Euteleostomi</taxon>
        <taxon>Actinopterygii</taxon>
        <taxon>Neopterygii</taxon>
        <taxon>Teleostei</taxon>
        <taxon>Anguilliformes</taxon>
        <taxon>Anguillidae</taxon>
        <taxon>Anguilla</taxon>
    </lineage>
</organism>
<dbReference type="EMBL" id="GBXM01036201">
    <property type="protein sequence ID" value="JAH72376.1"/>
    <property type="molecule type" value="Transcribed_RNA"/>
</dbReference>
<reference evidence="1" key="1">
    <citation type="submission" date="2014-11" db="EMBL/GenBank/DDBJ databases">
        <authorList>
            <person name="Amaro Gonzalez C."/>
        </authorList>
    </citation>
    <scope>NUCLEOTIDE SEQUENCE</scope>
</reference>
<proteinExistence type="predicted"/>
<reference evidence="1" key="2">
    <citation type="journal article" date="2015" name="Fish Shellfish Immunol.">
        <title>Early steps in the European eel (Anguilla anguilla)-Vibrio vulnificus interaction in the gills: Role of the RtxA13 toxin.</title>
        <authorList>
            <person name="Callol A."/>
            <person name="Pajuelo D."/>
            <person name="Ebbesson L."/>
            <person name="Teles M."/>
            <person name="MacKenzie S."/>
            <person name="Amaro C."/>
        </authorList>
    </citation>
    <scope>NUCLEOTIDE SEQUENCE</scope>
</reference>
<evidence type="ECO:0000313" key="1">
    <source>
        <dbReference type="EMBL" id="JAH72376.1"/>
    </source>
</evidence>
<name>A0A0E9V321_ANGAN</name>
<sequence length="28" mass="3146">MRLQSVNGSFGALAVVLFQDYLYELPLT</sequence>